<dbReference type="Proteomes" id="UP000197269">
    <property type="component" value="Unassembled WGS sequence"/>
</dbReference>
<feature type="compositionally biased region" description="Basic and acidic residues" evidence="1">
    <location>
        <begin position="211"/>
        <end position="223"/>
    </location>
</feature>
<evidence type="ECO:0000313" key="3">
    <source>
        <dbReference type="EMBL" id="OWO95185.1"/>
    </source>
</evidence>
<feature type="transmembrane region" description="Helical" evidence="2">
    <location>
        <begin position="470"/>
        <end position="493"/>
    </location>
</feature>
<feature type="compositionally biased region" description="Basic and acidic residues" evidence="1">
    <location>
        <begin position="172"/>
        <end position="203"/>
    </location>
</feature>
<comment type="caution">
    <text evidence="3">The sequence shown here is derived from an EMBL/GenBank/DDBJ whole genome shotgun (WGS) entry which is preliminary data.</text>
</comment>
<protein>
    <submittedName>
        <fullName evidence="3">Uncharacterized protein</fullName>
    </submittedName>
</protein>
<feature type="compositionally biased region" description="Acidic residues" evidence="1">
    <location>
        <begin position="133"/>
        <end position="143"/>
    </location>
</feature>
<feature type="region of interest" description="Disordered" evidence="1">
    <location>
        <begin position="69"/>
        <end position="223"/>
    </location>
</feature>
<evidence type="ECO:0000313" key="4">
    <source>
        <dbReference type="Proteomes" id="UP000197269"/>
    </source>
</evidence>
<organism evidence="3 4">
    <name type="scientific">Rhizobium esperanzae</name>
    <dbReference type="NCBI Taxonomy" id="1967781"/>
    <lineage>
        <taxon>Bacteria</taxon>
        <taxon>Pseudomonadati</taxon>
        <taxon>Pseudomonadota</taxon>
        <taxon>Alphaproteobacteria</taxon>
        <taxon>Hyphomicrobiales</taxon>
        <taxon>Rhizobiaceae</taxon>
        <taxon>Rhizobium/Agrobacterium group</taxon>
        <taxon>Rhizobium</taxon>
    </lineage>
</organism>
<accession>A0A246DXV3</accession>
<sequence length="828" mass="88840">MADFIAVIRRAVDGLAENTPEMRVKVYERARGAVQRQLENMKPRPPEAMLQRQLEKLEAAIREVEAEHSEALPLEEAAGAGPEPETLEEQAVPDESTSPPAPQSAVDEPAGEADAGLPTPDAVHEPDHLEADAGQETEEEVAAEEPLSAEPEPEQTPVSAETAAPAETYWHPSHEEEAPAEEWHAGEARDVAAEEMQPEHHGFETPPAGRSYEEADEYRADEQHPVAAEEIPAEPAMAESHEPKAEAAYEPIESFQPVTRGMEHASNRLVEPVADFDRAQEFVEHSREEPLQADAAGHFDPVWAEPAVETPAPAPKDAETEWAEEELRQYSETAPVTADASARAFEDVISSLEKMTPAAVMPVAKEAFSWEKAAFDDLPPIEAGTDKKTPVSSHFDDVDIFAEVHDGKPTPPAGTPSEGWREAKALRGYDRRGPIATDDDDANPAMDIDQIVASKLQGKNFRMEPKRRRFGIGTIITLLFALILIGGGAYAGWMNREALVAMVDGLVSSAPSQATRNEAAMTPAGSETPAQTTPTPAQPAAPEAQNTPPAPAQPNQQVASLNNDGAAANSKFTQRLLSDGTEVDSGPATVPGTPTAEGKSVAEQNVAAADTPAASAQGDAAPPETLTPNGPAASPQQATPVGSSEKMFLYEERIGQSSPTAIEGTVVWSVQHEAGQNGRQEATIQGNVTVPERNLSALVTFKRNSDPSLPASHLVEIVFSVPPNFEGGSIESVQRISMKRTEQDRGDALIAVPAKITDDFHMIALNDYPDARKANLDLLSTRNWIDIPITYRNGRRALLTMEKGGTGTNAFNTAIKEWTALGDVSTSQ</sequence>
<dbReference type="RefSeq" id="WP_088392818.1">
    <property type="nucleotide sequence ID" value="NZ_MXPU01000005.1"/>
</dbReference>
<feature type="compositionally biased region" description="Low complexity" evidence="1">
    <location>
        <begin position="527"/>
        <end position="557"/>
    </location>
</feature>
<proteinExistence type="predicted"/>
<keyword evidence="2" id="KW-0472">Membrane</keyword>
<dbReference type="EMBL" id="MXPU01000005">
    <property type="protein sequence ID" value="OWO95185.1"/>
    <property type="molecule type" value="Genomic_DNA"/>
</dbReference>
<evidence type="ECO:0000256" key="2">
    <source>
        <dbReference type="SAM" id="Phobius"/>
    </source>
</evidence>
<gene>
    <name evidence="3" type="ORF">B5E41_08800</name>
</gene>
<feature type="region of interest" description="Disordered" evidence="1">
    <location>
        <begin position="514"/>
        <end position="558"/>
    </location>
</feature>
<dbReference type="AlphaFoldDB" id="A0A246DXV3"/>
<name>A0A246DXV3_9HYPH</name>
<keyword evidence="2" id="KW-1133">Transmembrane helix</keyword>
<feature type="compositionally biased region" description="Low complexity" evidence="1">
    <location>
        <begin position="71"/>
        <end position="84"/>
    </location>
</feature>
<reference evidence="3 4" key="1">
    <citation type="submission" date="2017-03" db="EMBL/GenBank/DDBJ databases">
        <title>Genome of strain Rhizobium sp. CNPSo 668.</title>
        <authorList>
            <person name="Ribeiro R."/>
        </authorList>
    </citation>
    <scope>NUCLEOTIDE SEQUENCE [LARGE SCALE GENOMIC DNA]</scope>
    <source>
        <strain evidence="3 4">CNPSo 668</strain>
    </source>
</reference>
<evidence type="ECO:0000256" key="1">
    <source>
        <dbReference type="SAM" id="MobiDB-lite"/>
    </source>
</evidence>
<keyword evidence="2" id="KW-0812">Transmembrane</keyword>
<feature type="region of interest" description="Disordered" evidence="1">
    <location>
        <begin position="579"/>
        <end position="641"/>
    </location>
</feature>
<feature type="compositionally biased region" description="Basic and acidic residues" evidence="1">
    <location>
        <begin position="122"/>
        <end position="131"/>
    </location>
</feature>